<evidence type="ECO:0000313" key="2">
    <source>
        <dbReference type="Proteomes" id="UP000728032"/>
    </source>
</evidence>
<organism evidence="1">
    <name type="scientific">Oppiella nova</name>
    <dbReference type="NCBI Taxonomy" id="334625"/>
    <lineage>
        <taxon>Eukaryota</taxon>
        <taxon>Metazoa</taxon>
        <taxon>Ecdysozoa</taxon>
        <taxon>Arthropoda</taxon>
        <taxon>Chelicerata</taxon>
        <taxon>Arachnida</taxon>
        <taxon>Acari</taxon>
        <taxon>Acariformes</taxon>
        <taxon>Sarcoptiformes</taxon>
        <taxon>Oribatida</taxon>
        <taxon>Brachypylina</taxon>
        <taxon>Oppioidea</taxon>
        <taxon>Oppiidae</taxon>
        <taxon>Oppiella</taxon>
    </lineage>
</organism>
<dbReference type="EMBL" id="OC929098">
    <property type="protein sequence ID" value="CAD7658074.1"/>
    <property type="molecule type" value="Genomic_DNA"/>
</dbReference>
<keyword evidence="2" id="KW-1185">Reference proteome</keyword>
<reference evidence="1" key="1">
    <citation type="submission" date="2020-11" db="EMBL/GenBank/DDBJ databases">
        <authorList>
            <person name="Tran Van P."/>
        </authorList>
    </citation>
    <scope>NUCLEOTIDE SEQUENCE</scope>
</reference>
<dbReference type="AlphaFoldDB" id="A0A7R9MDL5"/>
<dbReference type="Proteomes" id="UP000728032">
    <property type="component" value="Unassembled WGS sequence"/>
</dbReference>
<evidence type="ECO:0008006" key="3">
    <source>
        <dbReference type="Google" id="ProtNLM"/>
    </source>
</evidence>
<dbReference type="OrthoDB" id="6511082at2759"/>
<dbReference type="EMBL" id="CAJPVJ010014273">
    <property type="protein sequence ID" value="CAG2175260.1"/>
    <property type="molecule type" value="Genomic_DNA"/>
</dbReference>
<accession>A0A7R9MDL5</accession>
<sequence length="162" mass="18901">MHGRRWIFPVFMTGWRNNGLNVDDLFRCSRHDESQPIVQELQKHWNNERQKKSSKFWRALVMAFGKYYIPPLTLLILGECVCRICQPLLLGIVIDHFNKVENRTFKQACMAAGGTPCAHTYFCSSWTIGCDSSCREHWKRSSTLRPLFRKPVINTGNIHLFV</sequence>
<protein>
    <recommendedName>
        <fullName evidence="3">ABC transmembrane type-1 domain-containing protein</fullName>
    </recommendedName>
</protein>
<name>A0A7R9MDL5_9ACAR</name>
<proteinExistence type="predicted"/>
<gene>
    <name evidence="1" type="ORF">ONB1V03_LOCUS14699</name>
</gene>
<evidence type="ECO:0000313" key="1">
    <source>
        <dbReference type="EMBL" id="CAD7658074.1"/>
    </source>
</evidence>